<feature type="chain" id="PRO_5006141067" description="Murein endopeptidase K" evidence="12">
    <location>
        <begin position="21"/>
        <end position="186"/>
    </location>
</feature>
<comment type="similarity">
    <text evidence="10">Belongs to the peptidase M15 family.</text>
</comment>
<evidence type="ECO:0000256" key="5">
    <source>
        <dbReference type="ARBA" id="ARBA00022729"/>
    </source>
</evidence>
<dbReference type="GO" id="GO:0008237">
    <property type="term" value="F:metallopeptidase activity"/>
    <property type="evidence" value="ECO:0007669"/>
    <property type="project" value="UniProtKB-KW"/>
</dbReference>
<evidence type="ECO:0000256" key="10">
    <source>
        <dbReference type="ARBA" id="ARBA00093448"/>
    </source>
</evidence>
<comment type="pathway">
    <text evidence="2">Cell wall biogenesis; cell wall polysaccharide biosynthesis.</text>
</comment>
<evidence type="ECO:0000256" key="4">
    <source>
        <dbReference type="ARBA" id="ARBA00022723"/>
    </source>
</evidence>
<dbReference type="AlphaFoldDB" id="A0A0P7KHJ0"/>
<gene>
    <name evidence="13" type="ORF">AKJ29_02005</name>
</gene>
<dbReference type="PANTHER" id="PTHR37425:SF1">
    <property type="entry name" value="OUTER MEMBRANE PROTEIN"/>
    <property type="match status" value="1"/>
</dbReference>
<organism evidence="13 14">
    <name type="scientific">Aliiroseovarius crassostreae</name>
    <dbReference type="NCBI Taxonomy" id="154981"/>
    <lineage>
        <taxon>Bacteria</taxon>
        <taxon>Pseudomonadati</taxon>
        <taxon>Pseudomonadota</taxon>
        <taxon>Alphaproteobacteria</taxon>
        <taxon>Rhodobacterales</taxon>
        <taxon>Paracoccaceae</taxon>
        <taxon>Aliiroseovarius</taxon>
    </lineage>
</organism>
<feature type="signal peptide" evidence="12">
    <location>
        <begin position="1"/>
        <end position="20"/>
    </location>
</feature>
<dbReference type="GO" id="GO:0046872">
    <property type="term" value="F:metal ion binding"/>
    <property type="evidence" value="ECO:0007669"/>
    <property type="project" value="UniProtKB-KW"/>
</dbReference>
<dbReference type="Proteomes" id="UP000050471">
    <property type="component" value="Unassembled WGS sequence"/>
</dbReference>
<dbReference type="OrthoDB" id="7618790at2"/>
<dbReference type="SUPFAM" id="SSF55166">
    <property type="entry name" value="Hedgehog/DD-peptidase"/>
    <property type="match status" value="1"/>
</dbReference>
<evidence type="ECO:0000256" key="11">
    <source>
        <dbReference type="ARBA" id="ARBA00093666"/>
    </source>
</evidence>
<dbReference type="PROSITE" id="PS51318">
    <property type="entry name" value="TAT"/>
    <property type="match status" value="1"/>
</dbReference>
<evidence type="ECO:0000256" key="8">
    <source>
        <dbReference type="ARBA" id="ARBA00023049"/>
    </source>
</evidence>
<evidence type="ECO:0000256" key="3">
    <source>
        <dbReference type="ARBA" id="ARBA00022670"/>
    </source>
</evidence>
<comment type="caution">
    <text evidence="13">The sequence shown here is derived from an EMBL/GenBank/DDBJ whole genome shotgun (WGS) entry which is preliminary data.</text>
</comment>
<evidence type="ECO:0000256" key="6">
    <source>
        <dbReference type="ARBA" id="ARBA00022801"/>
    </source>
</evidence>
<evidence type="ECO:0000313" key="13">
    <source>
        <dbReference type="EMBL" id="KPN62943.1"/>
    </source>
</evidence>
<dbReference type="PANTHER" id="PTHR37425">
    <property type="match status" value="1"/>
</dbReference>
<dbReference type="InterPro" id="IPR010275">
    <property type="entry name" value="MepK"/>
</dbReference>
<keyword evidence="7" id="KW-0862">Zinc</keyword>
<dbReference type="InterPro" id="IPR009045">
    <property type="entry name" value="Zn_M74/Hedgehog-like"/>
</dbReference>
<keyword evidence="14" id="KW-1185">Reference proteome</keyword>
<evidence type="ECO:0000256" key="9">
    <source>
        <dbReference type="ARBA" id="ARBA00023316"/>
    </source>
</evidence>
<dbReference type="STRING" id="154981.AKJ29_02005"/>
<proteinExistence type="inferred from homology"/>
<dbReference type="Gene3D" id="3.30.1380.10">
    <property type="match status" value="1"/>
</dbReference>
<sequence>MLNRRAFMTTGLAAATSALAAPAIAQVASLSGRKVGRDRIWMRRAGIGEEISIRLQHRTVPEAQAAMAELSWFFRDWKDDDRALWIDPDLIHLISGIQVRATRLHGSERCVMLTSGYRTPERNATLEGAALNSFHLKGQAGDIYFNGFNSRQVAHMARLSGAGGVGTYTRSGFTHVDTGPRRNWGS</sequence>
<dbReference type="Pfam" id="PF05951">
    <property type="entry name" value="Peptidase_M15_2"/>
    <property type="match status" value="1"/>
</dbReference>
<keyword evidence="3" id="KW-0645">Protease</keyword>
<dbReference type="GO" id="GO:0006508">
    <property type="term" value="P:proteolysis"/>
    <property type="evidence" value="ECO:0007669"/>
    <property type="project" value="UniProtKB-KW"/>
</dbReference>
<reference evidence="13 14" key="1">
    <citation type="submission" date="2015-09" db="EMBL/GenBank/DDBJ databases">
        <title>Draft genome sequence of Aliiroseovarius crassostreae CV919-312TSm, the causative agent of Roseovarius Oyster Disease (formerly Juvenile Oyster Disease).</title>
        <authorList>
            <person name="Kessner L."/>
            <person name="Spinard E."/>
            <person name="Nelson D."/>
        </authorList>
    </citation>
    <scope>NUCLEOTIDE SEQUENCE [LARGE SCALE GENOMIC DNA]</scope>
    <source>
        <strain evidence="13 14">CV919-312</strain>
    </source>
</reference>
<evidence type="ECO:0000256" key="7">
    <source>
        <dbReference type="ARBA" id="ARBA00022833"/>
    </source>
</evidence>
<keyword evidence="5 12" id="KW-0732">Signal</keyword>
<dbReference type="EMBL" id="LKBA01000008">
    <property type="protein sequence ID" value="KPN62943.1"/>
    <property type="molecule type" value="Genomic_DNA"/>
</dbReference>
<dbReference type="GO" id="GO:0071555">
    <property type="term" value="P:cell wall organization"/>
    <property type="evidence" value="ECO:0007669"/>
    <property type="project" value="UniProtKB-KW"/>
</dbReference>
<keyword evidence="6" id="KW-0378">Hydrolase</keyword>
<name>A0A0P7KHJ0_9RHOB</name>
<keyword evidence="9" id="KW-0961">Cell wall biogenesis/degradation</keyword>
<comment type="cofactor">
    <cofactor evidence="1">
        <name>Zn(2+)</name>
        <dbReference type="ChEBI" id="CHEBI:29105"/>
    </cofactor>
</comment>
<keyword evidence="4" id="KW-0479">Metal-binding</keyword>
<accession>A0A0P7KHJ0</accession>
<evidence type="ECO:0000256" key="12">
    <source>
        <dbReference type="SAM" id="SignalP"/>
    </source>
</evidence>
<protein>
    <recommendedName>
        <fullName evidence="11">Murein endopeptidase K</fullName>
    </recommendedName>
</protein>
<evidence type="ECO:0000256" key="2">
    <source>
        <dbReference type="ARBA" id="ARBA00004776"/>
    </source>
</evidence>
<evidence type="ECO:0000313" key="14">
    <source>
        <dbReference type="Proteomes" id="UP000050471"/>
    </source>
</evidence>
<dbReference type="InterPro" id="IPR006311">
    <property type="entry name" value="TAT_signal"/>
</dbReference>
<keyword evidence="8" id="KW-0482">Metalloprotease</keyword>
<evidence type="ECO:0000256" key="1">
    <source>
        <dbReference type="ARBA" id="ARBA00001947"/>
    </source>
</evidence>